<comment type="caution">
    <text evidence="3">The sequence shown here is derived from an EMBL/GenBank/DDBJ whole genome shotgun (WGS) entry which is preliminary data.</text>
</comment>
<dbReference type="AlphaFoldDB" id="A0ABD7HGW7"/>
<gene>
    <name evidence="3" type="ORF">D2E76_26935</name>
</gene>
<evidence type="ECO:0000313" key="4">
    <source>
        <dbReference type="Proteomes" id="UP000284557"/>
    </source>
</evidence>
<evidence type="ECO:0000256" key="1">
    <source>
        <dbReference type="SAM" id="MobiDB-lite"/>
    </source>
</evidence>
<dbReference type="EMBL" id="QXBN01000046">
    <property type="protein sequence ID" value="RIT28721.1"/>
    <property type="molecule type" value="Genomic_DNA"/>
</dbReference>
<organism evidence="3 4">
    <name type="scientific">Mycobacteroides abscessus</name>
    <dbReference type="NCBI Taxonomy" id="36809"/>
    <lineage>
        <taxon>Bacteria</taxon>
        <taxon>Bacillati</taxon>
        <taxon>Actinomycetota</taxon>
        <taxon>Actinomycetes</taxon>
        <taxon>Mycobacteriales</taxon>
        <taxon>Mycobacteriaceae</taxon>
        <taxon>Mycobacteroides</taxon>
    </lineage>
</organism>
<evidence type="ECO:0000259" key="2">
    <source>
        <dbReference type="Pfam" id="PF14230"/>
    </source>
</evidence>
<accession>A0ABD7HGW7</accession>
<name>A0ABD7HGW7_9MYCO</name>
<sequence length="93" mass="9958">MMLSACGSDDKPGSSSKSLSRSSLEYELNQLQGSQNNPFYAEVRGASCRGGIEIRNGATQTCDVTTHGKTRTYTITVTDASDLIPHFGATPRN</sequence>
<feature type="compositionally biased region" description="Low complexity" evidence="1">
    <location>
        <begin position="13"/>
        <end position="23"/>
    </location>
</feature>
<evidence type="ECO:0000313" key="3">
    <source>
        <dbReference type="EMBL" id="RIT28721.1"/>
    </source>
</evidence>
<dbReference type="Proteomes" id="UP000284557">
    <property type="component" value="Unassembled WGS sequence"/>
</dbReference>
<protein>
    <submittedName>
        <fullName evidence="3">DUF4333 domain-containing protein</fullName>
    </submittedName>
</protein>
<feature type="region of interest" description="Disordered" evidence="1">
    <location>
        <begin position="1"/>
        <end position="23"/>
    </location>
</feature>
<feature type="domain" description="DUF4333" evidence="2">
    <location>
        <begin position="14"/>
        <end position="80"/>
    </location>
</feature>
<dbReference type="InterPro" id="IPR025637">
    <property type="entry name" value="DUF4333"/>
</dbReference>
<dbReference type="Pfam" id="PF14230">
    <property type="entry name" value="DUF4333"/>
    <property type="match status" value="1"/>
</dbReference>
<reference evidence="3 4" key="1">
    <citation type="submission" date="2018-08" db="EMBL/GenBank/DDBJ databases">
        <title>Linezolid Resistance in Mycobacterium abscessus: MIC Distribution and Comprehensive Investigation of Resistance Mechanisms.</title>
        <authorList>
            <person name="Ye M."/>
            <person name="Xu L."/>
            <person name="Zou Y."/>
            <person name="Li B."/>
            <person name="Guo Q."/>
            <person name="Zhang Y."/>
            <person name="Zhan M."/>
            <person name="Xu B."/>
            <person name="Yu F."/>
            <person name="Zhang Z."/>
            <person name="Chu H."/>
        </authorList>
    </citation>
    <scope>NUCLEOTIDE SEQUENCE [LARGE SCALE GENOMIC DNA]</scope>
    <source>
        <strain evidence="3 4">G143</strain>
    </source>
</reference>
<proteinExistence type="predicted"/>